<dbReference type="NCBIfam" id="TIGR01449">
    <property type="entry name" value="PGP_bact"/>
    <property type="match status" value="1"/>
</dbReference>
<organism evidence="11 12">
    <name type="scientific">Oceanibacterium hippocampi</name>
    <dbReference type="NCBI Taxonomy" id="745714"/>
    <lineage>
        <taxon>Bacteria</taxon>
        <taxon>Pseudomonadati</taxon>
        <taxon>Pseudomonadota</taxon>
        <taxon>Alphaproteobacteria</taxon>
        <taxon>Sneathiellales</taxon>
        <taxon>Sneathiellaceae</taxon>
        <taxon>Oceanibacterium</taxon>
    </lineage>
</organism>
<dbReference type="GO" id="GO:0005829">
    <property type="term" value="C:cytosol"/>
    <property type="evidence" value="ECO:0007669"/>
    <property type="project" value="TreeGrafter"/>
</dbReference>
<dbReference type="PANTHER" id="PTHR43434">
    <property type="entry name" value="PHOSPHOGLYCOLATE PHOSPHATASE"/>
    <property type="match status" value="1"/>
</dbReference>
<comment type="pathway">
    <text evidence="3 10">Organic acid metabolism; glycolate biosynthesis; glycolate from 2-phosphoglycolate: step 1/1.</text>
</comment>
<evidence type="ECO:0000313" key="11">
    <source>
        <dbReference type="EMBL" id="SLN56665.1"/>
    </source>
</evidence>
<feature type="binding site" evidence="10">
    <location>
        <position position="9"/>
    </location>
    <ligand>
        <name>Mg(2+)</name>
        <dbReference type="ChEBI" id="CHEBI:18420"/>
    </ligand>
</feature>
<dbReference type="OrthoDB" id="9793014at2"/>
<keyword evidence="12" id="KW-1185">Reference proteome</keyword>
<dbReference type="InterPro" id="IPR023214">
    <property type="entry name" value="HAD_sf"/>
</dbReference>
<sequence length="221" mass="23519">MQRLAIIFDLDGTLVDTAPDLHGALQAALAHVGRPGIPLERVKHLVGAGARALVERGLDETGGRDDDALVETAFAAFLAHYGENLSVASRPYPGMVAALDALEARGARFAVCTNKPEVYSRRLLDELGLSHRFRALLGGDSLPVRKPDPAHILTTMERFGAQPHEAVMIGDTATDVNAARAAGIPVVAVRFGYSQVPIESLGADAVIDRFDELDGLLARLP</sequence>
<dbReference type="FunCoup" id="A0A1Y5T958">
    <property type="interactions" value="457"/>
</dbReference>
<dbReference type="Pfam" id="PF13419">
    <property type="entry name" value="HAD_2"/>
    <property type="match status" value="1"/>
</dbReference>
<evidence type="ECO:0000256" key="7">
    <source>
        <dbReference type="ARBA" id="ARBA00022801"/>
    </source>
</evidence>
<dbReference type="InParanoid" id="A0A1Y5T958"/>
<dbReference type="GO" id="GO:0006281">
    <property type="term" value="P:DNA repair"/>
    <property type="evidence" value="ECO:0007669"/>
    <property type="project" value="TreeGrafter"/>
</dbReference>
<evidence type="ECO:0000256" key="10">
    <source>
        <dbReference type="HAMAP-Rule" id="MF_00495"/>
    </source>
</evidence>
<feature type="active site" description="Nucleophile" evidence="10">
    <location>
        <position position="9"/>
    </location>
</feature>
<dbReference type="InterPro" id="IPR050155">
    <property type="entry name" value="HAD-like_hydrolase_sf"/>
</dbReference>
<dbReference type="EMBL" id="FWFR01000002">
    <property type="protein sequence ID" value="SLN56665.1"/>
    <property type="molecule type" value="Genomic_DNA"/>
</dbReference>
<keyword evidence="6 10" id="KW-0479">Metal-binding</keyword>
<dbReference type="Gene3D" id="3.40.50.1000">
    <property type="entry name" value="HAD superfamily/HAD-like"/>
    <property type="match status" value="1"/>
</dbReference>
<dbReference type="PANTHER" id="PTHR43434:SF1">
    <property type="entry name" value="PHOSPHOGLYCOLATE PHOSPHATASE"/>
    <property type="match status" value="1"/>
</dbReference>
<dbReference type="FunFam" id="3.40.50.1000:FF:000022">
    <property type="entry name" value="Phosphoglycolate phosphatase"/>
    <property type="match status" value="1"/>
</dbReference>
<feature type="binding site" evidence="10">
    <location>
        <position position="11"/>
    </location>
    <ligand>
        <name>Mg(2+)</name>
        <dbReference type="ChEBI" id="CHEBI:18420"/>
    </ligand>
</feature>
<dbReference type="EC" id="3.1.3.18" evidence="5 10"/>
<dbReference type="GO" id="GO:0008967">
    <property type="term" value="F:phosphoglycolate phosphatase activity"/>
    <property type="evidence" value="ECO:0007669"/>
    <property type="project" value="UniProtKB-UniRule"/>
</dbReference>
<evidence type="ECO:0000256" key="9">
    <source>
        <dbReference type="ARBA" id="ARBA00023277"/>
    </source>
</evidence>
<dbReference type="GO" id="GO:0005975">
    <property type="term" value="P:carbohydrate metabolic process"/>
    <property type="evidence" value="ECO:0007669"/>
    <property type="project" value="InterPro"/>
</dbReference>
<dbReference type="RefSeq" id="WP_085883821.1">
    <property type="nucleotide sequence ID" value="NZ_FWFR01000002.1"/>
</dbReference>
<dbReference type="PRINTS" id="PR00413">
    <property type="entry name" value="HADHALOGNASE"/>
</dbReference>
<evidence type="ECO:0000256" key="5">
    <source>
        <dbReference type="ARBA" id="ARBA00013078"/>
    </source>
</evidence>
<evidence type="ECO:0000256" key="6">
    <source>
        <dbReference type="ARBA" id="ARBA00022723"/>
    </source>
</evidence>
<accession>A0A1Y5T958</accession>
<dbReference type="GO" id="GO:0046872">
    <property type="term" value="F:metal ion binding"/>
    <property type="evidence" value="ECO:0007669"/>
    <property type="project" value="UniProtKB-KW"/>
</dbReference>
<keyword evidence="9 10" id="KW-0119">Carbohydrate metabolism</keyword>
<gene>
    <name evidence="11" type="primary">gph_3</name>
    <name evidence="11" type="ORF">OCH7691_02468</name>
</gene>
<dbReference type="UniPathway" id="UPA00865">
    <property type="reaction ID" value="UER00834"/>
</dbReference>
<evidence type="ECO:0000313" key="12">
    <source>
        <dbReference type="Proteomes" id="UP000193200"/>
    </source>
</evidence>
<evidence type="ECO:0000256" key="2">
    <source>
        <dbReference type="ARBA" id="ARBA00001946"/>
    </source>
</evidence>
<comment type="similarity">
    <text evidence="4 10">Belongs to the HAD-like hydrolase superfamily. CbbY/CbbZ/Gph/YieH family.</text>
</comment>
<dbReference type="SFLD" id="SFLDS00003">
    <property type="entry name" value="Haloacid_Dehalogenase"/>
    <property type="match status" value="1"/>
</dbReference>
<dbReference type="InterPro" id="IPR023198">
    <property type="entry name" value="PGP-like_dom2"/>
</dbReference>
<dbReference type="NCBIfam" id="TIGR01509">
    <property type="entry name" value="HAD-SF-IA-v3"/>
    <property type="match status" value="1"/>
</dbReference>
<dbReference type="AlphaFoldDB" id="A0A1Y5T958"/>
<dbReference type="SUPFAM" id="SSF56784">
    <property type="entry name" value="HAD-like"/>
    <property type="match status" value="1"/>
</dbReference>
<dbReference type="Proteomes" id="UP000193200">
    <property type="component" value="Unassembled WGS sequence"/>
</dbReference>
<dbReference type="InterPro" id="IPR041492">
    <property type="entry name" value="HAD_2"/>
</dbReference>
<comment type="function">
    <text evidence="10">Specifically catalyzes the dephosphorylation of 2-phosphoglycolate. Is involved in the dissimilation of the intracellular 2-phosphoglycolate formed during the DNA repair of 3'-phosphoglycolate ends, a major class of DNA lesions induced by oxidative stress.</text>
</comment>
<dbReference type="InterPro" id="IPR006439">
    <property type="entry name" value="HAD-SF_hydro_IA"/>
</dbReference>
<dbReference type="NCBIfam" id="TIGR01549">
    <property type="entry name" value="HAD-SF-IA-v1"/>
    <property type="match status" value="1"/>
</dbReference>
<dbReference type="InterPro" id="IPR037512">
    <property type="entry name" value="PGPase_prok"/>
</dbReference>
<reference evidence="11 12" key="1">
    <citation type="submission" date="2017-03" db="EMBL/GenBank/DDBJ databases">
        <authorList>
            <person name="Afonso C.L."/>
            <person name="Miller P.J."/>
            <person name="Scott M.A."/>
            <person name="Spackman E."/>
            <person name="Goraichik I."/>
            <person name="Dimitrov K.M."/>
            <person name="Suarez D.L."/>
            <person name="Swayne D.E."/>
        </authorList>
    </citation>
    <scope>NUCLEOTIDE SEQUENCE [LARGE SCALE GENOMIC DNA]</scope>
    <source>
        <strain evidence="11 12">CECT 7691</strain>
    </source>
</reference>
<dbReference type="Gene3D" id="1.10.150.240">
    <property type="entry name" value="Putative phosphatase, domain 2"/>
    <property type="match status" value="1"/>
</dbReference>
<name>A0A1Y5T958_9PROT</name>
<dbReference type="SFLD" id="SFLDG01129">
    <property type="entry name" value="C1.5:_HAD__Beta-PGM__Phosphata"/>
    <property type="match status" value="1"/>
</dbReference>
<dbReference type="InterPro" id="IPR036412">
    <property type="entry name" value="HAD-like_sf"/>
</dbReference>
<proteinExistence type="inferred from homology"/>
<evidence type="ECO:0000256" key="3">
    <source>
        <dbReference type="ARBA" id="ARBA00004818"/>
    </source>
</evidence>
<evidence type="ECO:0000256" key="1">
    <source>
        <dbReference type="ARBA" id="ARBA00000830"/>
    </source>
</evidence>
<comment type="catalytic activity">
    <reaction evidence="1 10">
        <text>2-phosphoglycolate + H2O = glycolate + phosphate</text>
        <dbReference type="Rhea" id="RHEA:14369"/>
        <dbReference type="ChEBI" id="CHEBI:15377"/>
        <dbReference type="ChEBI" id="CHEBI:29805"/>
        <dbReference type="ChEBI" id="CHEBI:43474"/>
        <dbReference type="ChEBI" id="CHEBI:58033"/>
        <dbReference type="EC" id="3.1.3.18"/>
    </reaction>
</comment>
<keyword evidence="7 10" id="KW-0378">Hydrolase</keyword>
<evidence type="ECO:0000256" key="4">
    <source>
        <dbReference type="ARBA" id="ARBA00006171"/>
    </source>
</evidence>
<dbReference type="SFLD" id="SFLDG01135">
    <property type="entry name" value="C1.5.6:_HAD__Beta-PGM__Phospha"/>
    <property type="match status" value="1"/>
</dbReference>
<protein>
    <recommendedName>
        <fullName evidence="5 10">Phosphoglycolate phosphatase</fullName>
        <shortName evidence="10">PGP</shortName>
        <shortName evidence="10">PGPase</shortName>
        <ecNumber evidence="5 10">3.1.3.18</ecNumber>
    </recommendedName>
</protein>
<keyword evidence="8 10" id="KW-0460">Magnesium</keyword>
<feature type="binding site" evidence="10">
    <location>
        <position position="171"/>
    </location>
    <ligand>
        <name>Mg(2+)</name>
        <dbReference type="ChEBI" id="CHEBI:18420"/>
    </ligand>
</feature>
<evidence type="ECO:0000256" key="8">
    <source>
        <dbReference type="ARBA" id="ARBA00022842"/>
    </source>
</evidence>
<dbReference type="GO" id="GO:0046295">
    <property type="term" value="P:glycolate biosynthetic process"/>
    <property type="evidence" value="ECO:0007669"/>
    <property type="project" value="UniProtKB-UniRule"/>
</dbReference>
<comment type="cofactor">
    <cofactor evidence="2 10">
        <name>Mg(2+)</name>
        <dbReference type="ChEBI" id="CHEBI:18420"/>
    </cofactor>
</comment>
<dbReference type="HAMAP" id="MF_00495">
    <property type="entry name" value="GPH_hydrolase_bact"/>
    <property type="match status" value="1"/>
</dbReference>